<proteinExistence type="inferred from homology"/>
<evidence type="ECO:0000256" key="16">
    <source>
        <dbReference type="PIRSR" id="PIRSR006337-2"/>
    </source>
</evidence>
<evidence type="ECO:0000256" key="4">
    <source>
        <dbReference type="ARBA" id="ARBA00012268"/>
    </source>
</evidence>
<dbReference type="InterPro" id="IPR044901">
    <property type="entry name" value="Trehalose_TreZ_E-set_sf"/>
</dbReference>
<dbReference type="GO" id="GO:0033942">
    <property type="term" value="F:4-alpha-D-(1-&gt;4)-alpha-D-glucanotrehalose trehalohydrolase activity"/>
    <property type="evidence" value="ECO:0007669"/>
    <property type="project" value="UniProtKB-EC"/>
</dbReference>
<keyword evidence="7 14" id="KW-0378">Hydrolase</keyword>
<dbReference type="InterPro" id="IPR004193">
    <property type="entry name" value="Glyco_hydro_13_N"/>
</dbReference>
<feature type="active site" description="Proton donor" evidence="15">
    <location>
        <position position="303"/>
    </location>
</feature>
<dbReference type="InterPro" id="IPR017853">
    <property type="entry name" value="GH"/>
</dbReference>
<evidence type="ECO:0000256" key="3">
    <source>
        <dbReference type="ARBA" id="ARBA00008061"/>
    </source>
</evidence>
<feature type="binding site" evidence="16">
    <location>
        <begin position="264"/>
        <end position="269"/>
    </location>
    <ligand>
        <name>substrate</name>
    </ligand>
</feature>
<evidence type="ECO:0000256" key="5">
    <source>
        <dbReference type="ARBA" id="ARBA00015938"/>
    </source>
</evidence>
<dbReference type="InterPro" id="IPR014756">
    <property type="entry name" value="Ig_E-set"/>
</dbReference>
<protein>
    <recommendedName>
        <fullName evidence="5 13">Malto-oligosyltrehalose trehalohydrolase</fullName>
        <shortName evidence="14">MTHase</shortName>
        <ecNumber evidence="4 13">3.2.1.141</ecNumber>
    </recommendedName>
    <alternativeName>
        <fullName evidence="11 14">4-alpha-D-((1-&gt;4)-alpha-D-glucano)trehalose trehalohydrolase</fullName>
    </alternativeName>
    <alternativeName>
        <fullName evidence="10 14">Maltooligosyl trehalose trehalohydrolase</fullName>
    </alternativeName>
</protein>
<evidence type="ECO:0000256" key="6">
    <source>
        <dbReference type="ARBA" id="ARBA00022490"/>
    </source>
</evidence>
<dbReference type="GO" id="GO:0005737">
    <property type="term" value="C:cytoplasm"/>
    <property type="evidence" value="ECO:0007669"/>
    <property type="project" value="UniProtKB-SubCell"/>
</dbReference>
<evidence type="ECO:0000256" key="17">
    <source>
        <dbReference type="PIRSR" id="PIRSR006337-3"/>
    </source>
</evidence>
<dbReference type="Gene3D" id="1.10.10.760">
    <property type="entry name" value="E-set domains of sugar-utilizing enzymes"/>
    <property type="match status" value="1"/>
</dbReference>
<accession>A0AAE4ZC54</accession>
<feature type="site" description="Transition state stabilizer" evidence="17">
    <location>
        <position position="397"/>
    </location>
</feature>
<evidence type="ECO:0000256" key="11">
    <source>
        <dbReference type="ARBA" id="ARBA00033284"/>
    </source>
</evidence>
<comment type="catalytic activity">
    <reaction evidence="12 14">
        <text>hydrolysis of (1-&gt;4)-alpha-D-glucosidic linkage in 4-alpha-D-[(1-&gt;4)-alpha-D-glucanosyl]n trehalose to yield trehalose and (1-&gt;4)-alpha-D-glucan.</text>
        <dbReference type="EC" id="3.2.1.141"/>
    </reaction>
</comment>
<dbReference type="Pfam" id="PF02922">
    <property type="entry name" value="CBM_48"/>
    <property type="match status" value="1"/>
</dbReference>
<dbReference type="PANTHER" id="PTHR43651:SF11">
    <property type="entry name" value="MALTO-OLIGOSYLTREHALOSE TREHALOHYDROLASE"/>
    <property type="match status" value="1"/>
</dbReference>
<evidence type="ECO:0000256" key="1">
    <source>
        <dbReference type="ARBA" id="ARBA00004496"/>
    </source>
</evidence>
<sequence>MTDRWSLNRGATMRSDGTVSFAVWAPSVERLSVVVRPDDREEEVELSRDGGGVWRGTASGLERGHDYVYRLDGARDRPDPVSRHQPAGVHGPSRIVAPGAFEWTDGDWRGLEMADLIIYELHVGTFTPAGTFTGVAERLPYLRELGVTAIELMPVAQFPGRRNWGYDGVHPYAPQDSYGGPDGLRRLVDAAHREGLGVILDVVYNHLGPEGNYLSEFGPYFTDRYVTPWGKAINFDGPDSDEVRRYFIDNARYWIREFHIDGLRLDAVHAIYDFGAVHILEEIGAAVHAEAASPGRRGLVIAESDLNDPRLTRSAERGGYALDAAWSDDFHHAVHAALTGEGRGYYVDFGDVSDVAKAVRDRFVLDGRYSKFRRRRHGTAAGDVPADRFVVFIQNHDQVGNRAQGERLSSLVSFEQRKLAAALLFLSPYVPLIFMGEEYGDEAPFLYFVDHGDEELLEAVRRGRQREFARFEWGDAIPDPGDAKTFERSRLDPDAADRSPHSELLDLYREAIAVRRAEPALRPGAARVEVESDPEAGWISLLLSHEERGALAVFNLGGATAGPEIVIPAGVWERRLATDDRAYGGPGAETPAALVSEGGKAVDVLMAGHSAALFIRKAG</sequence>
<dbReference type="InterPro" id="IPR012768">
    <property type="entry name" value="Trehalose_TreZ"/>
</dbReference>
<evidence type="ECO:0000259" key="18">
    <source>
        <dbReference type="SMART" id="SM00642"/>
    </source>
</evidence>
<dbReference type="CDD" id="cd02853">
    <property type="entry name" value="E_set_MTHase_like_N"/>
    <property type="match status" value="1"/>
</dbReference>
<keyword evidence="9 14" id="KW-0326">Glycosidase</keyword>
<evidence type="ECO:0000256" key="14">
    <source>
        <dbReference type="PIRNR" id="PIRNR006337"/>
    </source>
</evidence>
<comment type="pathway">
    <text evidence="2 14">Glycan biosynthesis; trehalose biosynthesis.</text>
</comment>
<dbReference type="PANTHER" id="PTHR43651">
    <property type="entry name" value="1,4-ALPHA-GLUCAN-BRANCHING ENZYME"/>
    <property type="match status" value="1"/>
</dbReference>
<evidence type="ECO:0000313" key="19">
    <source>
        <dbReference type="EMBL" id="NIR76617.1"/>
    </source>
</evidence>
<feature type="domain" description="Glycosyl hydrolase family 13 catalytic" evidence="18">
    <location>
        <begin position="95"/>
        <end position="466"/>
    </location>
</feature>
<dbReference type="Gene3D" id="3.20.20.80">
    <property type="entry name" value="Glycosidases"/>
    <property type="match status" value="1"/>
</dbReference>
<evidence type="ECO:0000313" key="20">
    <source>
        <dbReference type="Proteomes" id="UP000702544"/>
    </source>
</evidence>
<evidence type="ECO:0000256" key="13">
    <source>
        <dbReference type="NCBIfam" id="TIGR02402"/>
    </source>
</evidence>
<name>A0AAE4ZC54_9BACT</name>
<evidence type="ECO:0000256" key="12">
    <source>
        <dbReference type="ARBA" id="ARBA00034013"/>
    </source>
</evidence>
<dbReference type="InterPro" id="IPR013783">
    <property type="entry name" value="Ig-like_fold"/>
</dbReference>
<dbReference type="SUPFAM" id="SSF81296">
    <property type="entry name" value="E set domains"/>
    <property type="match status" value="1"/>
</dbReference>
<comment type="subcellular location">
    <subcellularLocation>
        <location evidence="1 15">Cytoplasm</location>
    </subcellularLocation>
</comment>
<organism evidence="19 20">
    <name type="scientific">Candidatus Kutchimonas denitrificans</name>
    <dbReference type="NCBI Taxonomy" id="3056748"/>
    <lineage>
        <taxon>Bacteria</taxon>
        <taxon>Pseudomonadati</taxon>
        <taxon>Gemmatimonadota</taxon>
        <taxon>Gemmatimonadia</taxon>
        <taxon>Candidatus Palauibacterales</taxon>
        <taxon>Candidatus Palauibacteraceae</taxon>
        <taxon>Candidatus Kutchimonas</taxon>
    </lineage>
</organism>
<comment type="similarity">
    <text evidence="3 14">Belongs to the glycosyl hydrolase 13 family.</text>
</comment>
<evidence type="ECO:0000256" key="2">
    <source>
        <dbReference type="ARBA" id="ARBA00005199"/>
    </source>
</evidence>
<dbReference type="NCBIfam" id="TIGR02402">
    <property type="entry name" value="trehalose_TreZ"/>
    <property type="match status" value="1"/>
</dbReference>
<dbReference type="Pfam" id="PF00128">
    <property type="entry name" value="Alpha-amylase"/>
    <property type="match status" value="1"/>
</dbReference>
<dbReference type="SUPFAM" id="SSF51445">
    <property type="entry name" value="(Trans)glycosidases"/>
    <property type="match status" value="1"/>
</dbReference>
<dbReference type="CDD" id="cd11325">
    <property type="entry name" value="AmyAc_GTHase"/>
    <property type="match status" value="1"/>
</dbReference>
<evidence type="ECO:0000256" key="10">
    <source>
        <dbReference type="ARBA" id="ARBA00032057"/>
    </source>
</evidence>
<keyword evidence="6" id="KW-0963">Cytoplasm</keyword>
<dbReference type="Gene3D" id="2.60.40.10">
    <property type="entry name" value="Immunoglobulins"/>
    <property type="match status" value="1"/>
</dbReference>
<evidence type="ECO:0000256" key="15">
    <source>
        <dbReference type="PIRSR" id="PIRSR006337-1"/>
    </source>
</evidence>
<keyword evidence="8" id="KW-0119">Carbohydrate metabolism</keyword>
<dbReference type="EC" id="3.2.1.141" evidence="4 13"/>
<feature type="active site" description="Nucleophile" evidence="15">
    <location>
        <position position="266"/>
    </location>
</feature>
<reference evidence="19 20" key="1">
    <citation type="submission" date="2020-01" db="EMBL/GenBank/DDBJ databases">
        <title>Genomes assembled from Gulf of Kutch pelagic sediment metagenomes.</title>
        <authorList>
            <person name="Chandrashekar M."/>
            <person name="Mahajan M.S."/>
            <person name="Dave K.J."/>
            <person name="Vatsa P."/>
            <person name="Nathani N.M."/>
        </authorList>
    </citation>
    <scope>NUCLEOTIDE SEQUENCE [LARGE SCALE GENOMIC DNA]</scope>
    <source>
        <strain evidence="19">KS3-K002</strain>
    </source>
</reference>
<dbReference type="InterPro" id="IPR006047">
    <property type="entry name" value="GH13_cat_dom"/>
</dbReference>
<dbReference type="GO" id="GO:0005992">
    <property type="term" value="P:trehalose biosynthetic process"/>
    <property type="evidence" value="ECO:0007669"/>
    <property type="project" value="UniProtKB-UniRule"/>
</dbReference>
<dbReference type="PIRSF" id="PIRSF006337">
    <property type="entry name" value="Trehalose_TreZ"/>
    <property type="match status" value="1"/>
</dbReference>
<comment type="caution">
    <text evidence="19">The sequence shown here is derived from an EMBL/GenBank/DDBJ whole genome shotgun (WGS) entry which is preliminary data.</text>
</comment>
<evidence type="ECO:0000256" key="8">
    <source>
        <dbReference type="ARBA" id="ARBA00023277"/>
    </source>
</evidence>
<feature type="binding site" evidence="16">
    <location>
        <begin position="396"/>
        <end position="401"/>
    </location>
    <ligand>
        <name>substrate</name>
    </ligand>
</feature>
<dbReference type="EMBL" id="JAACAK010000137">
    <property type="protein sequence ID" value="NIR76617.1"/>
    <property type="molecule type" value="Genomic_DNA"/>
</dbReference>
<dbReference type="AlphaFoldDB" id="A0AAE4ZC54"/>
<gene>
    <name evidence="19" type="primary">treZ</name>
    <name evidence="19" type="ORF">GWO12_16170</name>
</gene>
<evidence type="ECO:0000256" key="7">
    <source>
        <dbReference type="ARBA" id="ARBA00022801"/>
    </source>
</evidence>
<dbReference type="SMART" id="SM00642">
    <property type="entry name" value="Aamy"/>
    <property type="match status" value="1"/>
</dbReference>
<dbReference type="Proteomes" id="UP000702544">
    <property type="component" value="Unassembled WGS sequence"/>
</dbReference>
<feature type="binding site" evidence="16">
    <location>
        <begin position="328"/>
        <end position="332"/>
    </location>
    <ligand>
        <name>substrate</name>
    </ligand>
</feature>
<evidence type="ECO:0000256" key="9">
    <source>
        <dbReference type="ARBA" id="ARBA00023295"/>
    </source>
</evidence>